<name>A0A6G0ZEI6_APHCR</name>
<reference evidence="1 2" key="1">
    <citation type="submission" date="2019-08" db="EMBL/GenBank/DDBJ databases">
        <title>Whole genome of Aphis craccivora.</title>
        <authorList>
            <person name="Voronova N.V."/>
            <person name="Shulinski R.S."/>
            <person name="Bandarenka Y.V."/>
            <person name="Zhorov D.G."/>
            <person name="Warner D."/>
        </authorList>
    </citation>
    <scope>NUCLEOTIDE SEQUENCE [LARGE SCALE GENOMIC DNA]</scope>
    <source>
        <strain evidence="1">180601</strain>
        <tissue evidence="1">Whole Body</tissue>
    </source>
</reference>
<protein>
    <submittedName>
        <fullName evidence="1">RNase H domain-containing protein</fullName>
    </submittedName>
</protein>
<comment type="caution">
    <text evidence="1">The sequence shown here is derived from an EMBL/GenBank/DDBJ whole genome shotgun (WGS) entry which is preliminary data.</text>
</comment>
<organism evidence="1 2">
    <name type="scientific">Aphis craccivora</name>
    <name type="common">Cowpea aphid</name>
    <dbReference type="NCBI Taxonomy" id="307492"/>
    <lineage>
        <taxon>Eukaryota</taxon>
        <taxon>Metazoa</taxon>
        <taxon>Ecdysozoa</taxon>
        <taxon>Arthropoda</taxon>
        <taxon>Hexapoda</taxon>
        <taxon>Insecta</taxon>
        <taxon>Pterygota</taxon>
        <taxon>Neoptera</taxon>
        <taxon>Paraneoptera</taxon>
        <taxon>Hemiptera</taxon>
        <taxon>Sternorrhyncha</taxon>
        <taxon>Aphidomorpha</taxon>
        <taxon>Aphidoidea</taxon>
        <taxon>Aphididae</taxon>
        <taxon>Aphidini</taxon>
        <taxon>Aphis</taxon>
        <taxon>Aphis</taxon>
    </lineage>
</organism>
<dbReference type="AlphaFoldDB" id="A0A6G0ZEI6"/>
<proteinExistence type="predicted"/>
<dbReference type="Proteomes" id="UP000478052">
    <property type="component" value="Unassembled WGS sequence"/>
</dbReference>
<evidence type="ECO:0000313" key="2">
    <source>
        <dbReference type="Proteomes" id="UP000478052"/>
    </source>
</evidence>
<evidence type="ECO:0000313" key="1">
    <source>
        <dbReference type="EMBL" id="KAF0769207.1"/>
    </source>
</evidence>
<gene>
    <name evidence="1" type="ORF">FWK35_00010376</name>
</gene>
<dbReference type="EMBL" id="VUJU01000631">
    <property type="protein sequence ID" value="KAF0769207.1"/>
    <property type="molecule type" value="Genomic_DNA"/>
</dbReference>
<sequence>MNLHCGIDGNELAYQEASKAASSTDTHILNFSTYTDLKKKLIQIILFHKWQNHWTKQNTKLNTIKNNKKIWRNPGLNRKDETIINHLRIGHTFATHNYLMARKDPPICETCGVEFTVKHIIIDCSKYADSRSKHSIPYQLSEALQPDLQSNINIVNFLKETKLYNLI</sequence>
<keyword evidence="2" id="KW-1185">Reference proteome</keyword>
<accession>A0A6G0ZEI6</accession>
<dbReference type="OrthoDB" id="6621833at2759"/>